<keyword evidence="9 10" id="KW-0472">Membrane</keyword>
<feature type="transmembrane region" description="Helical" evidence="10">
    <location>
        <begin position="118"/>
        <end position="140"/>
    </location>
</feature>
<keyword evidence="10" id="KW-0256">Endoplasmic reticulum</keyword>
<evidence type="ECO:0000256" key="9">
    <source>
        <dbReference type="ARBA" id="ARBA00023136"/>
    </source>
</evidence>
<dbReference type="PANTHER" id="PTHR12714">
    <property type="entry name" value="PROTEIN-S ISOPRENYLCYSTEINE O-METHYLTRANSFERASE"/>
    <property type="match status" value="1"/>
</dbReference>
<evidence type="ECO:0000256" key="7">
    <source>
        <dbReference type="ARBA" id="ARBA00022692"/>
    </source>
</evidence>
<dbReference type="AlphaFoldDB" id="A0AAD2D206"/>
<dbReference type="PANTHER" id="PTHR12714:SF9">
    <property type="entry name" value="PROTEIN-S-ISOPRENYLCYSTEINE O-METHYLTRANSFERASE"/>
    <property type="match status" value="1"/>
</dbReference>
<dbReference type="GO" id="GO:0004671">
    <property type="term" value="F:protein C-terminal S-isoprenylcysteine carboxyl O-methyltransferase activity"/>
    <property type="evidence" value="ECO:0007669"/>
    <property type="project" value="UniProtKB-EC"/>
</dbReference>
<dbReference type="GO" id="GO:0032259">
    <property type="term" value="P:methylation"/>
    <property type="evidence" value="ECO:0007669"/>
    <property type="project" value="UniProtKB-KW"/>
</dbReference>
<keyword evidence="8 10" id="KW-1133">Transmembrane helix</keyword>
<gene>
    <name evidence="11" type="ORF">ECRASSUSDP1_LOCUS18458</name>
</gene>
<dbReference type="PROSITE" id="PS51564">
    <property type="entry name" value="SAM_ICMT"/>
    <property type="match status" value="1"/>
</dbReference>
<dbReference type="InterPro" id="IPR007269">
    <property type="entry name" value="ICMT_MeTrfase"/>
</dbReference>
<dbReference type="EC" id="2.1.1.100" evidence="3 10"/>
<evidence type="ECO:0000256" key="8">
    <source>
        <dbReference type="ARBA" id="ARBA00022989"/>
    </source>
</evidence>
<comment type="subcellular location">
    <subcellularLocation>
        <location evidence="10">Endoplasmic reticulum membrane</location>
        <topology evidence="10">Multi-pass membrane protein</topology>
    </subcellularLocation>
    <subcellularLocation>
        <location evidence="1">Membrane</location>
        <topology evidence="1">Multi-pass membrane protein</topology>
    </subcellularLocation>
</comment>
<dbReference type="GO" id="GO:0005789">
    <property type="term" value="C:endoplasmic reticulum membrane"/>
    <property type="evidence" value="ECO:0007669"/>
    <property type="project" value="UniProtKB-SubCell"/>
</dbReference>
<keyword evidence="5" id="KW-0808">Transferase</keyword>
<comment type="catalytic activity">
    <reaction evidence="10">
        <text>[protein]-C-terminal S-[(2E,6E)-farnesyl]-L-cysteine + S-adenosyl-L-methionine = [protein]-C-terminal S-[(2E,6E)-farnesyl]-L-cysteine methyl ester + S-adenosyl-L-homocysteine</text>
        <dbReference type="Rhea" id="RHEA:21672"/>
        <dbReference type="Rhea" id="RHEA-COMP:12125"/>
        <dbReference type="Rhea" id="RHEA-COMP:12126"/>
        <dbReference type="ChEBI" id="CHEBI:57856"/>
        <dbReference type="ChEBI" id="CHEBI:59789"/>
        <dbReference type="ChEBI" id="CHEBI:90510"/>
        <dbReference type="ChEBI" id="CHEBI:90511"/>
        <dbReference type="EC" id="2.1.1.100"/>
    </reaction>
</comment>
<keyword evidence="4 10" id="KW-0489">Methyltransferase</keyword>
<evidence type="ECO:0000256" key="3">
    <source>
        <dbReference type="ARBA" id="ARBA00012151"/>
    </source>
</evidence>
<reference evidence="11" key="1">
    <citation type="submission" date="2023-07" db="EMBL/GenBank/DDBJ databases">
        <authorList>
            <consortium name="AG Swart"/>
            <person name="Singh M."/>
            <person name="Singh A."/>
            <person name="Seah K."/>
            <person name="Emmerich C."/>
        </authorList>
    </citation>
    <scope>NUCLEOTIDE SEQUENCE</scope>
    <source>
        <strain evidence="11">DP1</strain>
    </source>
</reference>
<evidence type="ECO:0000256" key="1">
    <source>
        <dbReference type="ARBA" id="ARBA00004141"/>
    </source>
</evidence>
<organism evidence="11 12">
    <name type="scientific">Euplotes crassus</name>
    <dbReference type="NCBI Taxonomy" id="5936"/>
    <lineage>
        <taxon>Eukaryota</taxon>
        <taxon>Sar</taxon>
        <taxon>Alveolata</taxon>
        <taxon>Ciliophora</taxon>
        <taxon>Intramacronucleata</taxon>
        <taxon>Spirotrichea</taxon>
        <taxon>Hypotrichia</taxon>
        <taxon>Euplotida</taxon>
        <taxon>Euplotidae</taxon>
        <taxon>Moneuplotes</taxon>
    </lineage>
</organism>
<dbReference type="InterPro" id="IPR025770">
    <property type="entry name" value="PPMT_MeTrfase"/>
</dbReference>
<dbReference type="Pfam" id="PF04140">
    <property type="entry name" value="ICMT"/>
    <property type="match status" value="1"/>
</dbReference>
<dbReference type="Proteomes" id="UP001295684">
    <property type="component" value="Unassembled WGS sequence"/>
</dbReference>
<accession>A0AAD2D206</accession>
<evidence type="ECO:0000256" key="5">
    <source>
        <dbReference type="ARBA" id="ARBA00022679"/>
    </source>
</evidence>
<evidence type="ECO:0000313" key="11">
    <source>
        <dbReference type="EMBL" id="CAI2377077.1"/>
    </source>
</evidence>
<evidence type="ECO:0000256" key="4">
    <source>
        <dbReference type="ARBA" id="ARBA00022603"/>
    </source>
</evidence>
<feature type="transmembrane region" description="Helical" evidence="10">
    <location>
        <begin position="93"/>
        <end position="112"/>
    </location>
</feature>
<evidence type="ECO:0000256" key="6">
    <source>
        <dbReference type="ARBA" id="ARBA00022691"/>
    </source>
</evidence>
<feature type="transmembrane region" description="Helical" evidence="10">
    <location>
        <begin position="20"/>
        <end position="38"/>
    </location>
</feature>
<protein>
    <recommendedName>
        <fullName evidence="3 10">Protein-S-isoprenylcysteine O-methyltransferase</fullName>
        <ecNumber evidence="3 10">2.1.1.100</ecNumber>
    </recommendedName>
</protein>
<evidence type="ECO:0000313" key="12">
    <source>
        <dbReference type="Proteomes" id="UP001295684"/>
    </source>
</evidence>
<keyword evidence="6 10" id="KW-0949">S-adenosyl-L-methionine</keyword>
<dbReference type="EMBL" id="CAMPGE010018683">
    <property type="protein sequence ID" value="CAI2377077.1"/>
    <property type="molecule type" value="Genomic_DNA"/>
</dbReference>
<proteinExistence type="inferred from homology"/>
<sequence>MNQTRRQLDESITQKTINSLFYYHMMLFLSCPLFYCIGRYELSLAILPLFWFYYKTCISYFQKYHKAKYGAPTTDPGTDVMNIVVSDKTKEMLVQYLTTLGLSIFAAVGLYLQSGNMYQLGLFMISLSVYHLLEYLFVLLHHFKDIKFDSFLINQGKHYTFAMTFSFCEYFYEYMFYPGLKDNSATFLFVIIGGILAIIGHFFRASAEFTAKSNFTHHISYRKKQTHELITHGVYSFSRHPGYFGWFLWSVSTQIMITNPVCIVGFYFASYYFFKDRITEEEDLLKEFFGYDYIRYQERVPTRMPFID</sequence>
<keyword evidence="7 10" id="KW-0812">Transmembrane</keyword>
<comment type="caution">
    <text evidence="11">The sequence shown here is derived from an EMBL/GenBank/DDBJ whole genome shotgun (WGS) entry which is preliminary data.</text>
</comment>
<dbReference type="Gene3D" id="1.20.120.1630">
    <property type="match status" value="1"/>
</dbReference>
<evidence type="ECO:0000256" key="2">
    <source>
        <dbReference type="ARBA" id="ARBA00009140"/>
    </source>
</evidence>
<dbReference type="PROSITE" id="PS51257">
    <property type="entry name" value="PROKAR_LIPOPROTEIN"/>
    <property type="match status" value="1"/>
</dbReference>
<keyword evidence="12" id="KW-1185">Reference proteome</keyword>
<comment type="similarity">
    <text evidence="2 10">Belongs to the class VI-like SAM-binding methyltransferase superfamily. Isoprenylcysteine carboxyl methyltransferase family.</text>
</comment>
<feature type="transmembrane region" description="Helical" evidence="10">
    <location>
        <begin position="246"/>
        <end position="269"/>
    </location>
</feature>
<feature type="transmembrane region" description="Helical" evidence="10">
    <location>
        <begin position="185"/>
        <end position="203"/>
    </location>
</feature>
<evidence type="ECO:0000256" key="10">
    <source>
        <dbReference type="RuleBase" id="RU362022"/>
    </source>
</evidence>
<name>A0AAD2D206_EUPCR</name>